<dbReference type="Pfam" id="PF14655">
    <property type="entry name" value="RAB3GAP2_N"/>
    <property type="match status" value="1"/>
</dbReference>
<protein>
    <submittedName>
        <fullName evidence="2">(salmon louse) hypothetical protein</fullName>
    </submittedName>
</protein>
<evidence type="ECO:0000313" key="3">
    <source>
        <dbReference type="Proteomes" id="UP000675881"/>
    </source>
</evidence>
<dbReference type="EMBL" id="HG994588">
    <property type="protein sequence ID" value="CAF3034093.1"/>
    <property type="molecule type" value="Genomic_DNA"/>
</dbReference>
<dbReference type="Proteomes" id="UP000675881">
    <property type="component" value="Chromosome 9"/>
</dbReference>
<sequence>MTFRLPHQTPIGSLDLTDQVLCMTGIESDGFLIILLGDAEGLKSSPLRKDEICAISSFLHLLILCSMSRSCYYQDEIPYTKLVPPMHELKDAVILLPRPKSLFDQLHEHQKTEGPLVITVGTGVLFQKHTFPSTLSEWDLAKNVVSTVKSGFFRVFCPDGRFTAVSDLQHRIQLFDNELGRLLQVWKGYHHARFAWIFSEETAKSPPQGFPSSMWMTPEFVKFKDGNKFINLVTGEIFSFIVPMASVHDPLQGIDKFKRTLNKFYRLNNEEDTDRYLKELLYLIRSAGSQHQQCSLLFRTTSECQHYNSTRLVSLLSAKNFFYHSQMTHSNLGIMKLWIAFICERENELNEDFIRVSSLIRTFLLMREQFSNLTQIYDMKGNTFDEVFNKGNGMLPSIVVSWFISAELKLDIAEEFRLKTIHLFPQSFSQETFYSHYSWSLFAYQNNAYIKNFSSMNDIKTILTDKIMTPIFLKHRLSAILWSNFVQGYIRVLLKLFKGSGFREIAPNEIELEDSQNIELIKYDDVSFVEQPFIGDFINTFTRSEDSCGNFKIDCNPLSLFERRDLDEIIFPNDDKQSSRSFSIGFQILRGFSGEMEKYRTAFLEKTSFRLVDLIEIGDGDQMKKDEFELWVTKYYTLAGYWNMRSKSKIYIMKELYKAGYDSAGREMFEPSSFEQEELNELNSTKPELRNKLAYCEVFTDDFVDVPIRKTRDLFSLICSVDDDEEMLDCLSIVRSIQEANLE</sequence>
<keyword evidence="3" id="KW-1185">Reference proteome</keyword>
<evidence type="ECO:0000259" key="1">
    <source>
        <dbReference type="Pfam" id="PF14655"/>
    </source>
</evidence>
<name>A0A7R8D5Q8_LEPSM</name>
<evidence type="ECO:0000313" key="2">
    <source>
        <dbReference type="EMBL" id="CAF3034093.1"/>
    </source>
</evidence>
<reference evidence="2" key="1">
    <citation type="submission" date="2021-02" db="EMBL/GenBank/DDBJ databases">
        <authorList>
            <person name="Bekaert M."/>
        </authorList>
    </citation>
    <scope>NUCLEOTIDE SEQUENCE</scope>
    <source>
        <strain evidence="2">IoA-00</strain>
    </source>
</reference>
<dbReference type="InterPro" id="IPR032839">
    <property type="entry name" value="RAB3GAP_N"/>
</dbReference>
<accession>A0A7R8D5Q8</accession>
<feature type="domain" description="Rab3-GAP regulatory subunit N-terminal" evidence="1">
    <location>
        <begin position="156"/>
        <end position="204"/>
    </location>
</feature>
<proteinExistence type="predicted"/>
<gene>
    <name evidence="2" type="ORF">LSAA_14600</name>
</gene>
<dbReference type="AlphaFoldDB" id="A0A7R8D5Q8"/>
<organism evidence="2 3">
    <name type="scientific">Lepeophtheirus salmonis</name>
    <name type="common">Salmon louse</name>
    <name type="synonym">Caligus salmonis</name>
    <dbReference type="NCBI Taxonomy" id="72036"/>
    <lineage>
        <taxon>Eukaryota</taxon>
        <taxon>Metazoa</taxon>
        <taxon>Ecdysozoa</taxon>
        <taxon>Arthropoda</taxon>
        <taxon>Crustacea</taxon>
        <taxon>Multicrustacea</taxon>
        <taxon>Hexanauplia</taxon>
        <taxon>Copepoda</taxon>
        <taxon>Siphonostomatoida</taxon>
        <taxon>Caligidae</taxon>
        <taxon>Lepeophtheirus</taxon>
    </lineage>
</organism>